<protein>
    <submittedName>
        <fullName evidence="3">AAA family ATPase</fullName>
    </submittedName>
</protein>
<dbReference type="InterPro" id="IPR014820">
    <property type="entry name" value="PriCT_1"/>
</dbReference>
<evidence type="ECO:0000259" key="2">
    <source>
        <dbReference type="SMART" id="SM00943"/>
    </source>
</evidence>
<keyword evidence="4" id="KW-1185">Reference proteome</keyword>
<dbReference type="RefSeq" id="WP_151459431.1">
    <property type="nucleotide sequence ID" value="NZ_WAAO01000002.1"/>
</dbReference>
<evidence type="ECO:0000313" key="4">
    <source>
        <dbReference type="Proteomes" id="UP000478836"/>
    </source>
</evidence>
<dbReference type="CDD" id="cd04859">
    <property type="entry name" value="Prim_Pol"/>
    <property type="match status" value="1"/>
</dbReference>
<dbReference type="SMART" id="SM00942">
    <property type="entry name" value="PriCT_1"/>
    <property type="match status" value="1"/>
</dbReference>
<proteinExistence type="predicted"/>
<dbReference type="InterPro" id="IPR027417">
    <property type="entry name" value="P-loop_NTPase"/>
</dbReference>
<gene>
    <name evidence="3" type="ORF">F6A08_10755</name>
</gene>
<sequence length="595" mass="65827">MAKVARTLDELRQFTDRGWKIFPVVPNAKNPWTSNGYKAGTTDQSTIKRWLEEKPDANWGVATGETSDLLVVDLDTNGNGEQTLREWFAQRSMPWPNTYTVRTPSGGMHLYFHHVDGLRSAAKLMPGVDVRTTGGLVVLPGSIIDGRTYVALSDAERLAHVPALLADALRSRAQSDSIWETPSDWTAGVSDGRRDDYLFRLACDLRRRLKDDRALVTQIVLQAAANCDPPFPEPDALRKVQSAFEQDHSDGFELSRAPFQAEQEGEVPRLNLRSAGEVRTVEPPAYMIDGVLPVGALFQVFGQTGSYKSFVMLDMLGCVANDIPWMGHRINEPGPVAFILGEGGYDAGVRLDAWLKAHPGASDEHMVYSIEEQLDLMRGSVVDAIIEDLEAYRADRFPGKGWRLIVFDTQADHMPSGDEDRSKDFTVLKRAIQRIAHETGAAVGLVHHTGWDDSRERGSSRQRQALDVVMQVKSQRITNVKQKGAALFDPIDFATEGFGDSIVVQRVSPIVAASDTLDADIEQGRRVLTYLHDHPGASQNAVQSDLKLGRTGTWPRLRDLLDKLGYLDVTKTGDGRVREVRPSVRGLAFYGIGDV</sequence>
<dbReference type="InterPro" id="IPR015330">
    <property type="entry name" value="DNA_primase/pol_bifunc_N"/>
</dbReference>
<dbReference type="SUPFAM" id="SSF56747">
    <property type="entry name" value="Prim-pol domain"/>
    <property type="match status" value="1"/>
</dbReference>
<reference evidence="4" key="1">
    <citation type="submission" date="2019-09" db="EMBL/GenBank/DDBJ databases">
        <title>Whole genome sequencing of Microbacterium maritypicum.</title>
        <authorList>
            <person name="Lenchi N."/>
        </authorList>
    </citation>
    <scope>NUCLEOTIDE SEQUENCE [LARGE SCALE GENOMIC DNA]</scope>
    <source>
        <strain evidence="4">G1</strain>
    </source>
</reference>
<dbReference type="EMBL" id="WAAO01000002">
    <property type="protein sequence ID" value="KAB1864570.1"/>
    <property type="molecule type" value="Genomic_DNA"/>
</dbReference>
<name>A0ABQ6V6C9_9MICO</name>
<dbReference type="Pfam" id="PF13481">
    <property type="entry name" value="AAA_25"/>
    <property type="match status" value="1"/>
</dbReference>
<dbReference type="SUPFAM" id="SSF52540">
    <property type="entry name" value="P-loop containing nucleoside triphosphate hydrolases"/>
    <property type="match status" value="1"/>
</dbReference>
<comment type="caution">
    <text evidence="3">The sequence shown here is derived from an EMBL/GenBank/DDBJ whole genome shotgun (WGS) entry which is preliminary data.</text>
</comment>
<dbReference type="Proteomes" id="UP000478836">
    <property type="component" value="Unassembled WGS sequence"/>
</dbReference>
<organism evidence="3 4">
    <name type="scientific">Microbacterium algeriense</name>
    <dbReference type="NCBI Taxonomy" id="2615184"/>
    <lineage>
        <taxon>Bacteria</taxon>
        <taxon>Bacillati</taxon>
        <taxon>Actinomycetota</taxon>
        <taxon>Actinomycetes</taxon>
        <taxon>Micrococcales</taxon>
        <taxon>Microbacteriaceae</taxon>
        <taxon>Microbacterium</taxon>
    </lineage>
</organism>
<feature type="domain" description="Primase C-terminal 1" evidence="1">
    <location>
        <begin position="183"/>
        <end position="249"/>
    </location>
</feature>
<dbReference type="GeneID" id="77476935"/>
<dbReference type="Pfam" id="PF08708">
    <property type="entry name" value="PriCT_1"/>
    <property type="match status" value="1"/>
</dbReference>
<evidence type="ECO:0000313" key="3">
    <source>
        <dbReference type="EMBL" id="KAB1864570.1"/>
    </source>
</evidence>
<dbReference type="Gene3D" id="3.40.50.300">
    <property type="entry name" value="P-loop containing nucleotide triphosphate hydrolases"/>
    <property type="match status" value="1"/>
</dbReference>
<evidence type="ECO:0000259" key="1">
    <source>
        <dbReference type="SMART" id="SM00942"/>
    </source>
</evidence>
<dbReference type="Pfam" id="PF09250">
    <property type="entry name" value="Prim-Pol"/>
    <property type="match status" value="1"/>
</dbReference>
<accession>A0ABQ6V6C9</accession>
<dbReference type="SMART" id="SM00943">
    <property type="entry name" value="Prim-Pol"/>
    <property type="match status" value="1"/>
</dbReference>
<feature type="domain" description="DNA primase/polymerase bifunctional N-terminal" evidence="2">
    <location>
        <begin position="11"/>
        <end position="165"/>
    </location>
</feature>